<comment type="caution">
    <text evidence="2">The sequence shown here is derived from an EMBL/GenBank/DDBJ whole genome shotgun (WGS) entry which is preliminary data.</text>
</comment>
<name>A0A9X2GL65_9ACTN</name>
<evidence type="ECO:0000256" key="1">
    <source>
        <dbReference type="SAM" id="MobiDB-lite"/>
    </source>
</evidence>
<proteinExistence type="predicted"/>
<evidence type="ECO:0000313" key="2">
    <source>
        <dbReference type="EMBL" id="MCP2357571.1"/>
    </source>
</evidence>
<accession>A0A9X2GL65</accession>
<dbReference type="Proteomes" id="UP001139648">
    <property type="component" value="Unassembled WGS sequence"/>
</dbReference>
<protein>
    <submittedName>
        <fullName evidence="2">Uncharacterized protein</fullName>
    </submittedName>
</protein>
<dbReference type="AlphaFoldDB" id="A0A9X2GL65"/>
<dbReference type="RefSeq" id="WP_253744690.1">
    <property type="nucleotide sequence ID" value="NZ_JAMZEB010000002.1"/>
</dbReference>
<sequence length="46" mass="4307">MIALPGSGRSGVPACSPAADPSVTSKARPELLGLAGVAVWAGAGGC</sequence>
<dbReference type="EMBL" id="JAMZEB010000002">
    <property type="protein sequence ID" value="MCP2357571.1"/>
    <property type="molecule type" value="Genomic_DNA"/>
</dbReference>
<reference evidence="2" key="1">
    <citation type="submission" date="2022-06" db="EMBL/GenBank/DDBJ databases">
        <title>Sequencing the genomes of 1000 actinobacteria strains.</title>
        <authorList>
            <person name="Klenk H.-P."/>
        </authorList>
    </citation>
    <scope>NUCLEOTIDE SEQUENCE</scope>
    <source>
        <strain evidence="2">DSM 46694</strain>
    </source>
</reference>
<organism evidence="2 3">
    <name type="scientific">Nonomuraea thailandensis</name>
    <dbReference type="NCBI Taxonomy" id="1188745"/>
    <lineage>
        <taxon>Bacteria</taxon>
        <taxon>Bacillati</taxon>
        <taxon>Actinomycetota</taxon>
        <taxon>Actinomycetes</taxon>
        <taxon>Streptosporangiales</taxon>
        <taxon>Streptosporangiaceae</taxon>
        <taxon>Nonomuraea</taxon>
    </lineage>
</organism>
<keyword evidence="3" id="KW-1185">Reference proteome</keyword>
<feature type="region of interest" description="Disordered" evidence="1">
    <location>
        <begin position="1"/>
        <end position="24"/>
    </location>
</feature>
<gene>
    <name evidence="2" type="ORF">HD597_004591</name>
</gene>
<evidence type="ECO:0000313" key="3">
    <source>
        <dbReference type="Proteomes" id="UP001139648"/>
    </source>
</evidence>